<dbReference type="InterPro" id="IPR011042">
    <property type="entry name" value="6-blade_b-propeller_TolB-like"/>
</dbReference>
<keyword evidence="1" id="KW-0812">Transmembrane</keyword>
<dbReference type="AlphaFoldDB" id="A0A832ARJ2"/>
<organism evidence="2">
    <name type="scientific">Ignisphaera aggregans</name>
    <dbReference type="NCBI Taxonomy" id="334771"/>
    <lineage>
        <taxon>Archaea</taxon>
        <taxon>Thermoproteota</taxon>
        <taxon>Thermoprotei</taxon>
        <taxon>Desulfurococcales</taxon>
        <taxon>Desulfurococcaceae</taxon>
        <taxon>Ignisphaera</taxon>
    </lineage>
</organism>
<dbReference type="EMBL" id="DTAU01000121">
    <property type="protein sequence ID" value="HFQ79261.1"/>
    <property type="molecule type" value="Genomic_DNA"/>
</dbReference>
<sequence length="426" mass="48058">MVKVYRTLYPLALVGIQVILIALASSFIAIDIVYTGNPYYLLEEDYSQGIDIAYAVCIHRDVIYVVGSTYYRMFIDGVSISNGSRLFSWRSDWIGELYDCIIVNSSLFVVGVKKNDYGVNRWFIGLFDTELNLVMWRESHDNGAALSIAYGYGYLYIAGYGSIAANNYSDIVWIVERVNRDDIYKYIYAVSNPSRGGDIASAIEVNPVSGDIWVVGTNSSRRTWRIEVYNRDLVHISSRDLEVPNYPYSIAFNSLGNAYIAGTSHVAKIDRDLNIIEKIGIGGDIKKATLYNDTHLVLVIQHSDEYGIQNHYIYILDDDLDIVDTMCVTCGRNYSAYIDRGRVALMGRELYVAGYGARSSGRYLMNTFIIMYAVSIPEDLRMIHKVISSDNFFNIIATSLVLVVAAGVCFAVFRKIGKRKSKKKKR</sequence>
<proteinExistence type="predicted"/>
<feature type="transmembrane region" description="Helical" evidence="1">
    <location>
        <begin position="7"/>
        <end position="30"/>
    </location>
</feature>
<reference evidence="2" key="1">
    <citation type="journal article" date="2020" name="mSystems">
        <title>Genome- and Community-Level Interaction Insights into Carbon Utilization and Element Cycling Functions of Hydrothermarchaeota in Hydrothermal Sediment.</title>
        <authorList>
            <person name="Zhou Z."/>
            <person name="Liu Y."/>
            <person name="Xu W."/>
            <person name="Pan J."/>
            <person name="Luo Z.H."/>
            <person name="Li M."/>
        </authorList>
    </citation>
    <scope>NUCLEOTIDE SEQUENCE</scope>
    <source>
        <strain evidence="2">SpSt-629</strain>
    </source>
</reference>
<evidence type="ECO:0000313" key="2">
    <source>
        <dbReference type="EMBL" id="HFQ79261.1"/>
    </source>
</evidence>
<dbReference type="SUPFAM" id="SSF101898">
    <property type="entry name" value="NHL repeat"/>
    <property type="match status" value="1"/>
</dbReference>
<feature type="transmembrane region" description="Helical" evidence="1">
    <location>
        <begin position="392"/>
        <end position="413"/>
    </location>
</feature>
<name>A0A832ARJ2_9CREN</name>
<protein>
    <submittedName>
        <fullName evidence="2">Uncharacterized protein</fullName>
    </submittedName>
</protein>
<evidence type="ECO:0000256" key="1">
    <source>
        <dbReference type="SAM" id="Phobius"/>
    </source>
</evidence>
<dbReference type="Gene3D" id="2.120.10.30">
    <property type="entry name" value="TolB, C-terminal domain"/>
    <property type="match status" value="1"/>
</dbReference>
<comment type="caution">
    <text evidence="2">The sequence shown here is derived from an EMBL/GenBank/DDBJ whole genome shotgun (WGS) entry which is preliminary data.</text>
</comment>
<keyword evidence="1" id="KW-1133">Transmembrane helix</keyword>
<gene>
    <name evidence="2" type="ORF">ENT99_06130</name>
</gene>
<keyword evidence="1" id="KW-0472">Membrane</keyword>
<accession>A0A832ARJ2</accession>